<comment type="subcellular location">
    <subcellularLocation>
        <location evidence="1">Endomembrane system</location>
        <topology evidence="1">Multi-pass membrane protein</topology>
    </subcellularLocation>
</comment>
<dbReference type="Pfam" id="PF01529">
    <property type="entry name" value="DHHC"/>
    <property type="match status" value="1"/>
</dbReference>
<dbReference type="EMBL" id="JALLBG020000178">
    <property type="protein sequence ID" value="KAL3760621.1"/>
    <property type="molecule type" value="Genomic_DNA"/>
</dbReference>
<dbReference type="InterPro" id="IPR039859">
    <property type="entry name" value="PFA4/ZDH16/20/ERF2-like"/>
</dbReference>
<evidence type="ECO:0000259" key="12">
    <source>
        <dbReference type="Pfam" id="PF01529"/>
    </source>
</evidence>
<evidence type="ECO:0000313" key="13">
    <source>
        <dbReference type="EMBL" id="KAL3760621.1"/>
    </source>
</evidence>
<accession>A0ABD3M9A3</accession>
<feature type="compositionally biased region" description="Acidic residues" evidence="11">
    <location>
        <begin position="66"/>
        <end position="84"/>
    </location>
</feature>
<keyword evidence="7" id="KW-0449">Lipoprotein</keyword>
<feature type="domain" description="Palmitoyltransferase DHHC" evidence="12">
    <location>
        <begin position="149"/>
        <end position="208"/>
    </location>
</feature>
<keyword evidence="5 10" id="KW-0472">Membrane</keyword>
<dbReference type="AlphaFoldDB" id="A0ABD3M9A3"/>
<evidence type="ECO:0000256" key="7">
    <source>
        <dbReference type="ARBA" id="ARBA00023288"/>
    </source>
</evidence>
<protein>
    <recommendedName>
        <fullName evidence="10">Palmitoyltransferase</fullName>
        <ecNumber evidence="10">2.3.1.225</ecNumber>
    </recommendedName>
</protein>
<evidence type="ECO:0000256" key="8">
    <source>
        <dbReference type="ARBA" id="ARBA00023315"/>
    </source>
</evidence>
<dbReference type="Proteomes" id="UP001530293">
    <property type="component" value="Unassembled WGS sequence"/>
</dbReference>
<comment type="similarity">
    <text evidence="10">Belongs to the DHHC palmitoyltransferase family.</text>
</comment>
<dbReference type="PANTHER" id="PTHR22883">
    <property type="entry name" value="ZINC FINGER DHHC DOMAIN CONTAINING PROTEIN"/>
    <property type="match status" value="1"/>
</dbReference>
<dbReference type="PANTHER" id="PTHR22883:SF43">
    <property type="entry name" value="PALMITOYLTRANSFERASE APP"/>
    <property type="match status" value="1"/>
</dbReference>
<keyword evidence="3 10" id="KW-0812">Transmembrane</keyword>
<evidence type="ECO:0000256" key="1">
    <source>
        <dbReference type="ARBA" id="ARBA00004127"/>
    </source>
</evidence>
<evidence type="ECO:0000256" key="10">
    <source>
        <dbReference type="RuleBase" id="RU079119"/>
    </source>
</evidence>
<dbReference type="GO" id="GO:0019706">
    <property type="term" value="F:protein-cysteine S-palmitoyltransferase activity"/>
    <property type="evidence" value="ECO:0007669"/>
    <property type="project" value="UniProtKB-EC"/>
</dbReference>
<feature type="region of interest" description="Disordered" evidence="11">
    <location>
        <begin position="65"/>
        <end position="129"/>
    </location>
</feature>
<evidence type="ECO:0000256" key="3">
    <source>
        <dbReference type="ARBA" id="ARBA00022692"/>
    </source>
</evidence>
<evidence type="ECO:0000256" key="6">
    <source>
        <dbReference type="ARBA" id="ARBA00023139"/>
    </source>
</evidence>
<dbReference type="InterPro" id="IPR001594">
    <property type="entry name" value="Palmitoyltrfase_DHHC"/>
</dbReference>
<evidence type="ECO:0000256" key="2">
    <source>
        <dbReference type="ARBA" id="ARBA00022679"/>
    </source>
</evidence>
<evidence type="ECO:0000256" key="5">
    <source>
        <dbReference type="ARBA" id="ARBA00023136"/>
    </source>
</evidence>
<feature type="compositionally biased region" description="Gly residues" evidence="11">
    <location>
        <begin position="95"/>
        <end position="115"/>
    </location>
</feature>
<keyword evidence="14" id="KW-1185">Reference proteome</keyword>
<feature type="transmembrane region" description="Helical" evidence="10">
    <location>
        <begin position="188"/>
        <end position="207"/>
    </location>
</feature>
<evidence type="ECO:0000256" key="4">
    <source>
        <dbReference type="ARBA" id="ARBA00022989"/>
    </source>
</evidence>
<proteinExistence type="inferred from homology"/>
<keyword evidence="4 10" id="KW-1133">Transmembrane helix</keyword>
<evidence type="ECO:0000256" key="11">
    <source>
        <dbReference type="SAM" id="MobiDB-lite"/>
    </source>
</evidence>
<evidence type="ECO:0000256" key="9">
    <source>
        <dbReference type="ARBA" id="ARBA00048048"/>
    </source>
</evidence>
<name>A0ABD3M9A3_9STRA</name>
<sequence length="228" mass="24861">MGPHWFGPVACFTLLSGATSRLVPRSYRTIGPITGQICLGLYLVSVLLLGLVVCRDPGVVRSTAMMEDEEEQVEQENVGEDEGTDGIAGRVESGRSGGRSGRGRGLTGRGSGGGQLEAARVSNTNGNRRRGAGDGWRYCDICRYGFYASLYQPPGAVHCPDCNVCIKGWDHHCPWMGTCIGEKNYTPFLAFNLTWLIYLFFAIIWVLNAPLHYVEPPRGVAPDDDDET</sequence>
<dbReference type="PROSITE" id="PS50216">
    <property type="entry name" value="DHHC"/>
    <property type="match status" value="1"/>
</dbReference>
<evidence type="ECO:0000313" key="14">
    <source>
        <dbReference type="Proteomes" id="UP001530293"/>
    </source>
</evidence>
<organism evidence="13 14">
    <name type="scientific">Discostella pseudostelligera</name>
    <dbReference type="NCBI Taxonomy" id="259834"/>
    <lineage>
        <taxon>Eukaryota</taxon>
        <taxon>Sar</taxon>
        <taxon>Stramenopiles</taxon>
        <taxon>Ochrophyta</taxon>
        <taxon>Bacillariophyta</taxon>
        <taxon>Coscinodiscophyceae</taxon>
        <taxon>Thalassiosirophycidae</taxon>
        <taxon>Stephanodiscales</taxon>
        <taxon>Stephanodiscaceae</taxon>
        <taxon>Discostella</taxon>
    </lineage>
</organism>
<keyword evidence="8 10" id="KW-0012">Acyltransferase</keyword>
<reference evidence="13 14" key="1">
    <citation type="submission" date="2024-10" db="EMBL/GenBank/DDBJ databases">
        <title>Updated reference genomes for cyclostephanoid diatoms.</title>
        <authorList>
            <person name="Roberts W.R."/>
            <person name="Alverson A.J."/>
        </authorList>
    </citation>
    <scope>NUCLEOTIDE SEQUENCE [LARGE SCALE GENOMIC DNA]</scope>
    <source>
        <strain evidence="13 14">AJA232-27</strain>
    </source>
</reference>
<keyword evidence="2 10" id="KW-0808">Transferase</keyword>
<gene>
    <name evidence="13" type="ORF">ACHAWU_002443</name>
</gene>
<dbReference type="GO" id="GO:0012505">
    <property type="term" value="C:endomembrane system"/>
    <property type="evidence" value="ECO:0007669"/>
    <property type="project" value="UniProtKB-SubCell"/>
</dbReference>
<comment type="domain">
    <text evidence="10">The DHHC domain is required for palmitoyltransferase activity.</text>
</comment>
<feature type="transmembrane region" description="Helical" evidence="10">
    <location>
        <begin position="30"/>
        <end position="53"/>
    </location>
</feature>
<keyword evidence="6" id="KW-0564">Palmitate</keyword>
<comment type="caution">
    <text evidence="13">The sequence shown here is derived from an EMBL/GenBank/DDBJ whole genome shotgun (WGS) entry which is preliminary data.</text>
</comment>
<dbReference type="EC" id="2.3.1.225" evidence="10"/>
<comment type="catalytic activity">
    <reaction evidence="9 10">
        <text>L-cysteinyl-[protein] + hexadecanoyl-CoA = S-hexadecanoyl-L-cysteinyl-[protein] + CoA</text>
        <dbReference type="Rhea" id="RHEA:36683"/>
        <dbReference type="Rhea" id="RHEA-COMP:10131"/>
        <dbReference type="Rhea" id="RHEA-COMP:11032"/>
        <dbReference type="ChEBI" id="CHEBI:29950"/>
        <dbReference type="ChEBI" id="CHEBI:57287"/>
        <dbReference type="ChEBI" id="CHEBI:57379"/>
        <dbReference type="ChEBI" id="CHEBI:74151"/>
        <dbReference type="EC" id="2.3.1.225"/>
    </reaction>
</comment>